<evidence type="ECO:0000259" key="10">
    <source>
        <dbReference type="PROSITE" id="PS50071"/>
    </source>
</evidence>
<dbReference type="AlphaFoldDB" id="A0A9D5H4I4"/>
<comment type="similarity">
    <text evidence="2">Belongs to the TALE/BELL homeobox family.</text>
</comment>
<reference evidence="11" key="1">
    <citation type="submission" date="2021-03" db="EMBL/GenBank/DDBJ databases">
        <authorList>
            <person name="Li Z."/>
            <person name="Yang C."/>
        </authorList>
    </citation>
    <scope>NUCLEOTIDE SEQUENCE</scope>
    <source>
        <strain evidence="11">Dzin_1.0</strain>
        <tissue evidence="11">Leaf</tissue>
    </source>
</reference>
<keyword evidence="5 8" id="KW-0371">Homeobox</keyword>
<evidence type="ECO:0000256" key="1">
    <source>
        <dbReference type="ARBA" id="ARBA00004123"/>
    </source>
</evidence>
<dbReference type="SUPFAM" id="SSF46689">
    <property type="entry name" value="Homeodomain-like"/>
    <property type="match status" value="1"/>
</dbReference>
<keyword evidence="12" id="KW-1185">Reference proteome</keyword>
<dbReference type="InterPro" id="IPR050224">
    <property type="entry name" value="TALE_homeobox"/>
</dbReference>
<feature type="DNA-binding region" description="Homeobox" evidence="8">
    <location>
        <begin position="410"/>
        <end position="472"/>
    </location>
</feature>
<keyword evidence="3" id="KW-0805">Transcription regulation</keyword>
<feature type="compositionally biased region" description="Basic and acidic residues" evidence="9">
    <location>
        <begin position="496"/>
        <end position="506"/>
    </location>
</feature>
<evidence type="ECO:0000256" key="2">
    <source>
        <dbReference type="ARBA" id="ARBA00006454"/>
    </source>
</evidence>
<evidence type="ECO:0000256" key="9">
    <source>
        <dbReference type="SAM" id="MobiDB-lite"/>
    </source>
</evidence>
<dbReference type="Pfam" id="PF07526">
    <property type="entry name" value="POX"/>
    <property type="match status" value="1"/>
</dbReference>
<evidence type="ECO:0000256" key="8">
    <source>
        <dbReference type="PROSITE-ProRule" id="PRU00108"/>
    </source>
</evidence>
<dbReference type="Gene3D" id="1.10.10.60">
    <property type="entry name" value="Homeodomain-like"/>
    <property type="match status" value="1"/>
</dbReference>
<dbReference type="GO" id="GO:0003677">
    <property type="term" value="F:DNA binding"/>
    <property type="evidence" value="ECO:0007669"/>
    <property type="project" value="UniProtKB-UniRule"/>
</dbReference>
<evidence type="ECO:0000256" key="5">
    <source>
        <dbReference type="ARBA" id="ARBA00023155"/>
    </source>
</evidence>
<evidence type="ECO:0000313" key="12">
    <source>
        <dbReference type="Proteomes" id="UP001085076"/>
    </source>
</evidence>
<dbReference type="FunFam" id="1.10.10.60:FF:000083">
    <property type="entry name" value="BEL1-like homeodomain protein 4"/>
    <property type="match status" value="1"/>
</dbReference>
<name>A0A9D5H4I4_9LILI</name>
<dbReference type="GO" id="GO:0006355">
    <property type="term" value="P:regulation of DNA-templated transcription"/>
    <property type="evidence" value="ECO:0007669"/>
    <property type="project" value="InterPro"/>
</dbReference>
<dbReference type="SMART" id="SM00574">
    <property type="entry name" value="POX"/>
    <property type="match status" value="1"/>
</dbReference>
<dbReference type="CDD" id="cd00086">
    <property type="entry name" value="homeodomain"/>
    <property type="match status" value="1"/>
</dbReference>
<dbReference type="InterPro" id="IPR009057">
    <property type="entry name" value="Homeodomain-like_sf"/>
</dbReference>
<dbReference type="InterPro" id="IPR008422">
    <property type="entry name" value="KN_HD"/>
</dbReference>
<comment type="caution">
    <text evidence="11">The sequence shown here is derived from an EMBL/GenBank/DDBJ whole genome shotgun (WGS) entry which is preliminary data.</text>
</comment>
<dbReference type="Pfam" id="PF05920">
    <property type="entry name" value="Homeobox_KN"/>
    <property type="match status" value="1"/>
</dbReference>
<dbReference type="GO" id="GO:0005634">
    <property type="term" value="C:nucleus"/>
    <property type="evidence" value="ECO:0007669"/>
    <property type="project" value="UniProtKB-SubCell"/>
</dbReference>
<keyword evidence="6" id="KW-0804">Transcription</keyword>
<evidence type="ECO:0000256" key="4">
    <source>
        <dbReference type="ARBA" id="ARBA00023125"/>
    </source>
</evidence>
<evidence type="ECO:0000256" key="3">
    <source>
        <dbReference type="ARBA" id="ARBA00023015"/>
    </source>
</evidence>
<dbReference type="OrthoDB" id="10056939at2759"/>
<dbReference type="InterPro" id="IPR001356">
    <property type="entry name" value="HD"/>
</dbReference>
<evidence type="ECO:0000256" key="7">
    <source>
        <dbReference type="ARBA" id="ARBA00023242"/>
    </source>
</evidence>
<proteinExistence type="inferred from homology"/>
<dbReference type="PROSITE" id="PS50071">
    <property type="entry name" value="HOMEOBOX_2"/>
    <property type="match status" value="1"/>
</dbReference>
<organism evidence="11 12">
    <name type="scientific">Dioscorea zingiberensis</name>
    <dbReference type="NCBI Taxonomy" id="325984"/>
    <lineage>
        <taxon>Eukaryota</taxon>
        <taxon>Viridiplantae</taxon>
        <taxon>Streptophyta</taxon>
        <taxon>Embryophyta</taxon>
        <taxon>Tracheophyta</taxon>
        <taxon>Spermatophyta</taxon>
        <taxon>Magnoliopsida</taxon>
        <taxon>Liliopsida</taxon>
        <taxon>Dioscoreales</taxon>
        <taxon>Dioscoreaceae</taxon>
        <taxon>Dioscorea</taxon>
    </lineage>
</organism>
<feature type="region of interest" description="Disordered" evidence="9">
    <location>
        <begin position="480"/>
        <end position="521"/>
    </location>
</feature>
<dbReference type="InterPro" id="IPR006563">
    <property type="entry name" value="POX_dom"/>
</dbReference>
<accession>A0A9D5H4I4</accession>
<evidence type="ECO:0000256" key="6">
    <source>
        <dbReference type="ARBA" id="ARBA00023163"/>
    </source>
</evidence>
<feature type="region of interest" description="Disordered" evidence="9">
    <location>
        <begin position="188"/>
        <end position="212"/>
    </location>
</feature>
<reference evidence="11" key="2">
    <citation type="journal article" date="2022" name="Hortic Res">
        <title>The genome of Dioscorea zingiberensis sheds light on the biosynthesis, origin and evolution of the medicinally important diosgenin saponins.</title>
        <authorList>
            <person name="Li Y."/>
            <person name="Tan C."/>
            <person name="Li Z."/>
            <person name="Guo J."/>
            <person name="Li S."/>
            <person name="Chen X."/>
            <person name="Wang C."/>
            <person name="Dai X."/>
            <person name="Yang H."/>
            <person name="Song W."/>
            <person name="Hou L."/>
            <person name="Xu J."/>
            <person name="Tong Z."/>
            <person name="Xu A."/>
            <person name="Yuan X."/>
            <person name="Wang W."/>
            <person name="Yang Q."/>
            <person name="Chen L."/>
            <person name="Sun Z."/>
            <person name="Wang K."/>
            <person name="Pan B."/>
            <person name="Chen J."/>
            <person name="Bao Y."/>
            <person name="Liu F."/>
            <person name="Qi X."/>
            <person name="Gang D.R."/>
            <person name="Wen J."/>
            <person name="Li J."/>
        </authorList>
    </citation>
    <scope>NUCLEOTIDE SEQUENCE</scope>
    <source>
        <strain evidence="11">Dzin_1.0</strain>
    </source>
</reference>
<keyword evidence="7 8" id="KW-0539">Nucleus</keyword>
<comment type="subcellular location">
    <subcellularLocation>
        <location evidence="1 8">Nucleus</location>
    </subcellularLocation>
</comment>
<keyword evidence="4 8" id="KW-0238">DNA-binding</keyword>
<gene>
    <name evidence="11" type="ORF">J5N97_028242</name>
</gene>
<dbReference type="SMART" id="SM00389">
    <property type="entry name" value="HOX"/>
    <property type="match status" value="1"/>
</dbReference>
<dbReference type="Proteomes" id="UP001085076">
    <property type="component" value="Miscellaneous, Linkage group lg09"/>
</dbReference>
<feature type="domain" description="Homeobox" evidence="10">
    <location>
        <begin position="408"/>
        <end position="471"/>
    </location>
</feature>
<dbReference type="PANTHER" id="PTHR11850">
    <property type="entry name" value="HOMEOBOX PROTEIN TRANSCRIPTION FACTORS"/>
    <property type="match status" value="1"/>
</dbReference>
<protein>
    <recommendedName>
        <fullName evidence="10">Homeobox domain-containing protein</fullName>
    </recommendedName>
</protein>
<dbReference type="EMBL" id="JAGGNH010000009">
    <property type="protein sequence ID" value="KAJ0963120.1"/>
    <property type="molecule type" value="Genomic_DNA"/>
</dbReference>
<sequence length="652" mass="72292">MLCPRSGRDLSQQISCEFFCFPAPHKVHNILRQADVPTYMETFPTFVMNSSGPYSEILAGNSGQSQQSCMELPVSNTPVTQNSVVGGLDISASQIMEQTYNDWRDGKNEIFMQVGGPMSGADGLFSHSINDDVQMGLHKQLSVLTGQNSSLASPSQGLSLTLSTQIAVPSFPYQSANSDISIVSSHQSASVNSGSCGDDKSRNKPMHGNLSHGLSTLTSTVPNSKYLKVAQQLLDEVVSVSEALKNKEEKWQILNSSVGTSSCKEIECSRSDGMPGNNQQSLANLTTELGHPERQELQNRITKLLALLDEIDRRYKQYYHQMQTVVSWFDVIAGAGAAKPYTALALQTISRHFRCLRDAISCQIQSLRKSLGEEDNSSGKGGGLPRLRHIDLQLRQQRAMQQLGMMQPHAWRPQRGLPETSVSILRAWLFEHFLHPYPNDSDKLMLARQTGLSRSQVSNWFINARVRLWKPMIEEMYKEETGDTEMDSNSSSDNVSKGRNDLKSSEEREDFQSPDAERCQTNSDLDISRTASGYHYKPNMDDAYVNFKPSDQGPIGQDSGLLRDAFSHSDASDRFMAYQMADLRKYGNGGVSLTLGLQHCNVGMASSGQQGFLTMREEDMYATTTLHAGAEATDYDYMNPMDRPQAFEGSLN</sequence>
<evidence type="ECO:0000313" key="11">
    <source>
        <dbReference type="EMBL" id="KAJ0963120.1"/>
    </source>
</evidence>